<accession>A0A518AU58</accession>
<feature type="compositionally biased region" description="Low complexity" evidence="1">
    <location>
        <begin position="1365"/>
        <end position="1378"/>
    </location>
</feature>
<feature type="compositionally biased region" description="Basic and acidic residues" evidence="1">
    <location>
        <begin position="1379"/>
        <end position="1389"/>
    </location>
</feature>
<proteinExistence type="predicted"/>
<name>A0A518AU58_9BACT</name>
<evidence type="ECO:0000313" key="2">
    <source>
        <dbReference type="EMBL" id="QDU58268.1"/>
    </source>
</evidence>
<evidence type="ECO:0000313" key="3">
    <source>
        <dbReference type="Proteomes" id="UP000315750"/>
    </source>
</evidence>
<dbReference type="KEGG" id="amuc:Pan181_45010"/>
<reference evidence="2 3" key="1">
    <citation type="submission" date="2019-02" db="EMBL/GenBank/DDBJ databases">
        <title>Deep-cultivation of Planctomycetes and their phenomic and genomic characterization uncovers novel biology.</title>
        <authorList>
            <person name="Wiegand S."/>
            <person name="Jogler M."/>
            <person name="Boedeker C."/>
            <person name="Pinto D."/>
            <person name="Vollmers J."/>
            <person name="Rivas-Marin E."/>
            <person name="Kohn T."/>
            <person name="Peeters S.H."/>
            <person name="Heuer A."/>
            <person name="Rast P."/>
            <person name="Oberbeckmann S."/>
            <person name="Bunk B."/>
            <person name="Jeske O."/>
            <person name="Meyerdierks A."/>
            <person name="Storesund J.E."/>
            <person name="Kallscheuer N."/>
            <person name="Luecker S."/>
            <person name="Lage O.M."/>
            <person name="Pohl T."/>
            <person name="Merkel B.J."/>
            <person name="Hornburger P."/>
            <person name="Mueller R.-W."/>
            <person name="Bruemmer F."/>
            <person name="Labrenz M."/>
            <person name="Spormann A.M."/>
            <person name="Op den Camp H."/>
            <person name="Overmann J."/>
            <person name="Amann R."/>
            <person name="Jetten M.S.M."/>
            <person name="Mascher T."/>
            <person name="Medema M.H."/>
            <person name="Devos D.P."/>
            <person name="Kaster A.-K."/>
            <person name="Ovreas L."/>
            <person name="Rohde M."/>
            <person name="Galperin M.Y."/>
            <person name="Jogler C."/>
        </authorList>
    </citation>
    <scope>NUCLEOTIDE SEQUENCE [LARGE SCALE GENOMIC DNA]</scope>
    <source>
        <strain evidence="2 3">Pan181</strain>
    </source>
</reference>
<gene>
    <name evidence="2" type="ORF">Pan181_45010</name>
</gene>
<organism evidence="2 3">
    <name type="scientific">Aeoliella mucimassa</name>
    <dbReference type="NCBI Taxonomy" id="2527972"/>
    <lineage>
        <taxon>Bacteria</taxon>
        <taxon>Pseudomonadati</taxon>
        <taxon>Planctomycetota</taxon>
        <taxon>Planctomycetia</taxon>
        <taxon>Pirellulales</taxon>
        <taxon>Lacipirellulaceae</taxon>
        <taxon>Aeoliella</taxon>
    </lineage>
</organism>
<evidence type="ECO:0000256" key="1">
    <source>
        <dbReference type="SAM" id="MobiDB-lite"/>
    </source>
</evidence>
<dbReference type="EMBL" id="CP036278">
    <property type="protein sequence ID" value="QDU58268.1"/>
    <property type="molecule type" value="Genomic_DNA"/>
</dbReference>
<keyword evidence="3" id="KW-1185">Reference proteome</keyword>
<feature type="region of interest" description="Disordered" evidence="1">
    <location>
        <begin position="1360"/>
        <end position="1389"/>
    </location>
</feature>
<feature type="region of interest" description="Disordered" evidence="1">
    <location>
        <begin position="905"/>
        <end position="930"/>
    </location>
</feature>
<protein>
    <submittedName>
        <fullName evidence="2">Uncharacterized protein</fullName>
    </submittedName>
</protein>
<dbReference type="Proteomes" id="UP000315750">
    <property type="component" value="Chromosome"/>
</dbReference>
<feature type="compositionally biased region" description="Acidic residues" evidence="1">
    <location>
        <begin position="917"/>
        <end position="926"/>
    </location>
</feature>
<sequence length="2642" mass="289946">MVVLSVLALFMVLGTAFLISSRFAATGSKVSAKLNRTENNPTDLLERAMLQVLRDTNNPNSSIRYHSLLRDVYGSDGFTGRVFVPSNYDPTDPFSPIAKYAAATTGNELGPTSGQLIDIFVFDNPNVNGMLEAGNVISLERNAWGQPVDYSLSTRKDYYAGCIFTMLTGPAAGQSARIVDYEYVGMNQNVRAVVGGILPVYRMRVMMFPRSDGSVMAAGTNRDVEIADLVADAGSLQGHAFMVNGRPHNGTGAGYDRLAARGTARLGAVETLLDNNGSPIDFQQLALMPNFQYHPMGRDQFDPSSGVSLLGHFDGSSGFVPFGNANSGQDLYLTPDGPGGSDESYDAVDYQNAFLAYMPLTPRAMASYLNTTPEDSPILDSATALNVFVNNGSTVRWNHENTVIPSFHRPALMNYWYTRLLNSSWTSGRGTSPSDIASAIAHPYGLDAIREGSTNDTGDDPGLSVDVRDLLVGIKRRISMRPIREDHPSFDGTNPQSNTAFWELTGPWDVDNDNDGIADSIWVDLGDPVKETEDGRLFKPLYAFLVVDLDNRLNMNVHGSADHFAATNFDPMLAVTRNVKGNLAGGDQASLGVATPVWTSNLMPVGMGWGPADISLRSILTSLKKPYRSGYTPSFGDPMTDDYASLLFGRFASDARSDATWGRNGSINQVMVATGMNAADAAQNIKPGMTFDITTSGVTEGNREPQLPFDFLGYPVVDRQRAQNLYVSTGLPALLPYTMPSAFATSPDLRGRYSTAVDYMGQPVYEPVYDGGGTFLQQLLPTLVDDSPYETNTSPEGRRGTTYESAILGSATPINDDALFAPAEMERILRSYDPETGTAPSRLYDIVEAFDPNKYVLTVAANPSTPTAEEMAIAQKLTAINSRQVTTESYEVPVPADVVPSYISELGPDGAPGNAGVDDDQADSDGDGQAIDDVVPFNPSTGLGEIGWCQVDPNDPRFLSGWSDDFASLTGKSVAEARLVDVLWYRIQRYRARKFLVDGATRPYNWKNPLAITILNDITKQLLPPEVLAGYKMDINRPFGDGQDNNGNGVVDEPLEAGEPWYDVNGDGIWTRGEPFIDLDGDGRFYADYNNDGEWNPATESDYVDFDGDGIGEPLVDNLWAAQLESSSGRPANVDHTMGIDVSGRATTPAGGVLRDDAHLARQLYARHLYVMMLILMDEDYLAPYDPYDPSVRAYLRVKAYQLRATGMDANAAQIEAQRRYTCRQVAQWAVNCVDFRDSDSINTPFEYDEVPWDGWGPVNDNGTPADISDDVLIPLDGDATTNENHVQIVEWAADIDGDGNYMGTNGLRVISNPVPTYGTGGNQLQDDLATRNVVWGAERPELLISESFAFHDTRVEDLSTSASKGDNTTTNGQNDQNKPQDDDPDQRLEPRGSLYVEIYNPWSGDAPKPVELYRHGFTQHPQENNNEFIRDFDQNGDNTLDNDDTYHWADVDGDGTPETRIEGVLLNRLSNVGRYDPISGKVQRSPVWRLIVVEEHPGYNSLDTRPAGQDPYEGLDTSLTTRDDQRSHSGDLRSSNAGQPEPLNDFWKAMQAAGNTTDQVPSMDPMNLDWDEMFYISPISQNGTPRVRWPMSQWQQMKTASDNVTADDPQNQSSDFDRQLFSKPYPYIEREFYFTSNNTPFWARTRDPVTGADTNLRRFNPTARTYSDIGYGTQLKQYYSDLRVRIPFNYIRLGRQLGGMPDLVSLPFRFVANNKLQNSRPDVAIAPVMPGRYAVIGSAGTVYDNLETTDDGRLRFVNTIGRRTPNTAGTDVTKTDDLTHKGAIDSTRRFEMHPSGNPYQQQWLVGANGGLFSEGNVETARGGELMYLANSGTGSSTANVTGRVNNTTLEPTANVVAPAVVVPVEDMNISEPAYGYGVRTRELAQLEADSGDTNQQWRPDAAEGEGAFADSSGNSVHFDTPFDVGPEFNNAWEQPRSVRRFRVLHLQRLADPTMPWNPEPGYNAAYTKISPSDPTRPEYSGHDPSLPVNPYLTVDSASVDLTIFNGTSSVKVNAPGNETRFESAERMGISRQSLGATNAAFQQPQRAIWKQDFFMAPENLGGFPSKLRLAMSRARRGTMAEAVREDHLITKNHMDYFFQHSLGMPNQAAGDIYLQPEATTLAEARDPTDLDNTAGLAGAAAGAPRPDSQIASTYPWLNWNNRPFVSESELLQVPAWSNAEMLRKFSTISNRGINAYVEDLSSLDMSSSGLVEDANKLRYDTMVANFGHLLNFTLSSAVPAMVQSDSSGNPVPIGAPNFHRILDYVHTPSRFVGTDTMLDPISFNIASPVRLNVASMLSADDPRDPRARLMAPFNRVPDYREPGKVNLNTIVSQRETVVTQGSSGGGPRRAANTTSTEMWSDVFDGLMHRVRDGDAVVNGNLLAYGHFGPAWRDVVLSRRGYPDPLPVIGTTLTGPDRSELVMNPQFPTFFKNPFRSSDAGDLVPVPNMVDGGVEVSMLRSHPIRPGTDLGWGNAAIDENGNGLFNETREAIPGEGGADSPPVPLFSELCSTPAIDAKRNSAMHTMPLTRLDNLTTNRSGVFAVWVTVGYFEVLPAPNWNEDQDNVQEQFMNQAGGNLDRAQALYKKVYPQGYQLGKELGSDTGDLERHRGFYIIDRTRPVAFKPGEDVNVEKAILLRRRID</sequence>
<feature type="compositionally biased region" description="Basic and acidic residues" evidence="1">
    <location>
        <begin position="1522"/>
        <end position="1532"/>
    </location>
</feature>
<feature type="region of interest" description="Disordered" evidence="1">
    <location>
        <begin position="1500"/>
        <end position="1544"/>
    </location>
</feature>